<evidence type="ECO:0000313" key="2">
    <source>
        <dbReference type="Proteomes" id="UP000054538"/>
    </source>
</evidence>
<sequence length="57" mass="6587">MQRIPTTSTLLCQDLEDSQIPHCTKIREDIIGAWQQYFMVLQAELAISVEFIELTMS</sequence>
<keyword evidence="2" id="KW-1185">Reference proteome</keyword>
<dbReference type="HOGENOM" id="CLU_155624_2_1_1"/>
<dbReference type="InParanoid" id="A0A0D0DEW0"/>
<protein>
    <submittedName>
        <fullName evidence="1">Uncharacterized protein</fullName>
    </submittedName>
</protein>
<gene>
    <name evidence="1" type="ORF">PAXRUDRAFT_170764</name>
</gene>
<dbReference type="Proteomes" id="UP000054538">
    <property type="component" value="Unassembled WGS sequence"/>
</dbReference>
<proteinExistence type="predicted"/>
<organism evidence="1 2">
    <name type="scientific">Paxillus rubicundulus Ve08.2h10</name>
    <dbReference type="NCBI Taxonomy" id="930991"/>
    <lineage>
        <taxon>Eukaryota</taxon>
        <taxon>Fungi</taxon>
        <taxon>Dikarya</taxon>
        <taxon>Basidiomycota</taxon>
        <taxon>Agaricomycotina</taxon>
        <taxon>Agaricomycetes</taxon>
        <taxon>Agaricomycetidae</taxon>
        <taxon>Boletales</taxon>
        <taxon>Paxilineae</taxon>
        <taxon>Paxillaceae</taxon>
        <taxon>Paxillus</taxon>
    </lineage>
</organism>
<dbReference type="AlphaFoldDB" id="A0A0D0DEW0"/>
<dbReference type="OrthoDB" id="1607513at2759"/>
<dbReference type="EMBL" id="KN827646">
    <property type="protein sequence ID" value="KIK76145.1"/>
    <property type="molecule type" value="Genomic_DNA"/>
</dbReference>
<name>A0A0D0DEW0_9AGAM</name>
<reference evidence="1 2" key="1">
    <citation type="submission" date="2014-04" db="EMBL/GenBank/DDBJ databases">
        <authorList>
            <consortium name="DOE Joint Genome Institute"/>
            <person name="Kuo A."/>
            <person name="Kohler A."/>
            <person name="Jargeat P."/>
            <person name="Nagy L.G."/>
            <person name="Floudas D."/>
            <person name="Copeland A."/>
            <person name="Barry K.W."/>
            <person name="Cichocki N."/>
            <person name="Veneault-Fourrey C."/>
            <person name="LaButti K."/>
            <person name="Lindquist E.A."/>
            <person name="Lipzen A."/>
            <person name="Lundell T."/>
            <person name="Morin E."/>
            <person name="Murat C."/>
            <person name="Sun H."/>
            <person name="Tunlid A."/>
            <person name="Henrissat B."/>
            <person name="Grigoriev I.V."/>
            <person name="Hibbett D.S."/>
            <person name="Martin F."/>
            <person name="Nordberg H.P."/>
            <person name="Cantor M.N."/>
            <person name="Hua S.X."/>
        </authorList>
    </citation>
    <scope>NUCLEOTIDE SEQUENCE [LARGE SCALE GENOMIC DNA]</scope>
    <source>
        <strain evidence="1 2">Ve08.2h10</strain>
    </source>
</reference>
<evidence type="ECO:0000313" key="1">
    <source>
        <dbReference type="EMBL" id="KIK76145.1"/>
    </source>
</evidence>
<accession>A0A0D0DEW0</accession>
<reference evidence="2" key="2">
    <citation type="submission" date="2015-01" db="EMBL/GenBank/DDBJ databases">
        <title>Evolutionary Origins and Diversification of the Mycorrhizal Mutualists.</title>
        <authorList>
            <consortium name="DOE Joint Genome Institute"/>
            <consortium name="Mycorrhizal Genomics Consortium"/>
            <person name="Kohler A."/>
            <person name="Kuo A."/>
            <person name="Nagy L.G."/>
            <person name="Floudas D."/>
            <person name="Copeland A."/>
            <person name="Barry K.W."/>
            <person name="Cichocki N."/>
            <person name="Veneault-Fourrey C."/>
            <person name="LaButti K."/>
            <person name="Lindquist E.A."/>
            <person name="Lipzen A."/>
            <person name="Lundell T."/>
            <person name="Morin E."/>
            <person name="Murat C."/>
            <person name="Riley R."/>
            <person name="Ohm R."/>
            <person name="Sun H."/>
            <person name="Tunlid A."/>
            <person name="Henrissat B."/>
            <person name="Grigoriev I.V."/>
            <person name="Hibbett D.S."/>
            <person name="Martin F."/>
        </authorList>
    </citation>
    <scope>NUCLEOTIDE SEQUENCE [LARGE SCALE GENOMIC DNA]</scope>
    <source>
        <strain evidence="2">Ve08.2h10</strain>
    </source>
</reference>